<feature type="transmembrane region" description="Helical" evidence="7">
    <location>
        <begin position="311"/>
        <end position="332"/>
    </location>
</feature>
<dbReference type="PANTHER" id="PTHR21347">
    <property type="entry name" value="CLEFT LIP AND PALATE ASSOCIATED TRANSMEMBRANE PROTEIN-RELATED"/>
    <property type="match status" value="1"/>
</dbReference>
<evidence type="ECO:0000313" key="9">
    <source>
        <dbReference type="Proteomes" id="UP001057455"/>
    </source>
</evidence>
<feature type="transmembrane region" description="Helical" evidence="7">
    <location>
        <begin position="430"/>
        <end position="449"/>
    </location>
</feature>
<comment type="subcellular location">
    <subcellularLocation>
        <location evidence="1">Membrane</location>
        <topology evidence="1">Multi-pass membrane protein</topology>
    </subcellularLocation>
</comment>
<organism evidence="8 9">
    <name type="scientific">Babesia ovis</name>
    <dbReference type="NCBI Taxonomy" id="5869"/>
    <lineage>
        <taxon>Eukaryota</taxon>
        <taxon>Sar</taxon>
        <taxon>Alveolata</taxon>
        <taxon>Apicomplexa</taxon>
        <taxon>Aconoidasida</taxon>
        <taxon>Piroplasmida</taxon>
        <taxon>Babesiidae</taxon>
        <taxon>Babesia</taxon>
    </lineage>
</organism>
<protein>
    <submittedName>
        <fullName evidence="8">Transmembrane CLPTM1 family protein</fullName>
    </submittedName>
</protein>
<dbReference type="GO" id="GO:0016020">
    <property type="term" value="C:membrane"/>
    <property type="evidence" value="ECO:0007669"/>
    <property type="project" value="UniProtKB-SubCell"/>
</dbReference>
<name>A0A9W5TB95_BABOV</name>
<evidence type="ECO:0000256" key="6">
    <source>
        <dbReference type="SAM" id="MobiDB-lite"/>
    </source>
</evidence>
<dbReference type="EMBL" id="BLIY01000014">
    <property type="protein sequence ID" value="GFE54320.1"/>
    <property type="molecule type" value="Genomic_DNA"/>
</dbReference>
<dbReference type="Pfam" id="PF05602">
    <property type="entry name" value="CLPTM1"/>
    <property type="match status" value="1"/>
</dbReference>
<dbReference type="GO" id="GO:0012505">
    <property type="term" value="C:endomembrane system"/>
    <property type="evidence" value="ECO:0007669"/>
    <property type="project" value="TreeGrafter"/>
</dbReference>
<feature type="transmembrane region" description="Helical" evidence="7">
    <location>
        <begin position="344"/>
        <end position="367"/>
    </location>
</feature>
<evidence type="ECO:0000313" key="8">
    <source>
        <dbReference type="EMBL" id="GFE54320.1"/>
    </source>
</evidence>
<feature type="compositionally biased region" description="Polar residues" evidence="6">
    <location>
        <begin position="555"/>
        <end position="566"/>
    </location>
</feature>
<keyword evidence="3 7" id="KW-0812">Transmembrane</keyword>
<keyword evidence="5 7" id="KW-0472">Membrane</keyword>
<dbReference type="Proteomes" id="UP001057455">
    <property type="component" value="Unassembled WGS sequence"/>
</dbReference>
<accession>A0A9W5TB95</accession>
<keyword evidence="4 7" id="KW-1133">Transmembrane helix</keyword>
<comment type="similarity">
    <text evidence="2">Belongs to the CLPTM1 family.</text>
</comment>
<dbReference type="InterPro" id="IPR008429">
    <property type="entry name" value="CLPTM1"/>
</dbReference>
<reference evidence="8" key="1">
    <citation type="submission" date="2019-12" db="EMBL/GenBank/DDBJ databases">
        <title>Genome sequence of Babesia ovis.</title>
        <authorList>
            <person name="Yamagishi J."/>
            <person name="Sevinc F."/>
            <person name="Xuan X."/>
        </authorList>
    </citation>
    <scope>NUCLEOTIDE SEQUENCE</scope>
    <source>
        <strain evidence="8">Selcuk</strain>
    </source>
</reference>
<sequence>MAANTPQQERRPGPLSWVYQAIMQIIMMHILMSFFRSKQGNNIDPATGTQPGVYRNYLSQNDPYDVFVYVSDKAYLGFDSLDRHAELVFSAENRIYSHKFNKPFEIKEAAISAKSDFFTDDNANLHATVYLVPHKSYEKRVIPFHKSTLKKNFEGHVIVRSIPLTTFRELKKDKTVNLVSSESSKIVPEVVEVKKHFIPRLDVNIVYDISTHMLLPNDPYFSIYDKYENEGIYDPYIYLSQFWVLEEHYKCITPESKESPLELKIHFSTCSPTYFLISTQFKRNSETGGLLGQQSAKEFEMFKRTLMTTNIYMLLFSGAFIMLHSVFSFFALKNDIQFWHKNDSMEGLSALSVVINFVCDVIVALYIFDSENVSWLIIFEIAIGLVASAWKVSKAISIKLKPQFPFIELGSAKNYVESNTKKYDRIAIKYMSMVMLPCVLGYAVYSLLYNKHKSWYSYIISVAAGSVYTFGFIMMTPQIYINYKLKSVDHLPWRALIYKSLNTFVDDVASFLIEMPWMHRLSCFRDDIIFFCYLYQRWAYRVDPNRPSIWKESSPETQTASPQSDPSALDEQPAEATVETRDAPRRRRQAT</sequence>
<dbReference type="PANTHER" id="PTHR21347:SF0">
    <property type="entry name" value="LIPID SCRAMBLASE CLPTM1L"/>
    <property type="match status" value="1"/>
</dbReference>
<feature type="region of interest" description="Disordered" evidence="6">
    <location>
        <begin position="550"/>
        <end position="591"/>
    </location>
</feature>
<proteinExistence type="inferred from homology"/>
<evidence type="ECO:0000256" key="2">
    <source>
        <dbReference type="ARBA" id="ARBA00009310"/>
    </source>
</evidence>
<feature type="transmembrane region" description="Helical" evidence="7">
    <location>
        <begin position="455"/>
        <end position="476"/>
    </location>
</feature>
<gene>
    <name evidence="8" type="ORF">BaOVIS_017240</name>
</gene>
<feature type="transmembrane region" description="Helical" evidence="7">
    <location>
        <begin position="373"/>
        <end position="392"/>
    </location>
</feature>
<comment type="caution">
    <text evidence="8">The sequence shown here is derived from an EMBL/GenBank/DDBJ whole genome shotgun (WGS) entry which is preliminary data.</text>
</comment>
<evidence type="ECO:0000256" key="7">
    <source>
        <dbReference type="SAM" id="Phobius"/>
    </source>
</evidence>
<evidence type="ECO:0000256" key="1">
    <source>
        <dbReference type="ARBA" id="ARBA00004141"/>
    </source>
</evidence>
<evidence type="ECO:0000256" key="4">
    <source>
        <dbReference type="ARBA" id="ARBA00022989"/>
    </source>
</evidence>
<keyword evidence="9" id="KW-1185">Reference proteome</keyword>
<dbReference type="AlphaFoldDB" id="A0A9W5TB95"/>
<evidence type="ECO:0000256" key="3">
    <source>
        <dbReference type="ARBA" id="ARBA00022692"/>
    </source>
</evidence>
<evidence type="ECO:0000256" key="5">
    <source>
        <dbReference type="ARBA" id="ARBA00023136"/>
    </source>
</evidence>
<feature type="transmembrane region" description="Helical" evidence="7">
    <location>
        <begin position="17"/>
        <end position="35"/>
    </location>
</feature>
<dbReference type="OrthoDB" id="378564at2759"/>